<reference evidence="2" key="1">
    <citation type="submission" date="2021-11" db="EMBL/GenBank/DDBJ databases">
        <title>Clostridia strains as spoilage organisms.</title>
        <authorList>
            <person name="Wambui J."/>
            <person name="Stevens M.J.A."/>
            <person name="Stephan R."/>
        </authorList>
    </citation>
    <scope>NUCLEOTIDE SEQUENCE</scope>
    <source>
        <strain evidence="2">CF009</strain>
    </source>
</reference>
<dbReference type="Pfam" id="PF00535">
    <property type="entry name" value="Glycos_transf_2"/>
    <property type="match status" value="1"/>
</dbReference>
<dbReference type="EMBL" id="CP086239">
    <property type="protein sequence ID" value="WAG60390.1"/>
    <property type="molecule type" value="Genomic_DNA"/>
</dbReference>
<dbReference type="AlphaFoldDB" id="A0AA47EHW9"/>
<gene>
    <name evidence="2" type="ORF">LL038_23175</name>
</gene>
<keyword evidence="2" id="KW-0328">Glycosyltransferase</keyword>
<dbReference type="GO" id="GO:0016757">
    <property type="term" value="F:glycosyltransferase activity"/>
    <property type="evidence" value="ECO:0007669"/>
    <property type="project" value="UniProtKB-KW"/>
</dbReference>
<dbReference type="InterPro" id="IPR001173">
    <property type="entry name" value="Glyco_trans_2-like"/>
</dbReference>
<dbReference type="PANTHER" id="PTHR22916:SF3">
    <property type="entry name" value="UDP-GLCNAC:BETAGAL BETA-1,3-N-ACETYLGLUCOSAMINYLTRANSFERASE-LIKE PROTEIN 1"/>
    <property type="match status" value="1"/>
</dbReference>
<proteinExistence type="predicted"/>
<dbReference type="PANTHER" id="PTHR22916">
    <property type="entry name" value="GLYCOSYLTRANSFERASE"/>
    <property type="match status" value="1"/>
</dbReference>
<organism evidence="2 3">
    <name type="scientific">Clostridium estertheticum</name>
    <dbReference type="NCBI Taxonomy" id="238834"/>
    <lineage>
        <taxon>Bacteria</taxon>
        <taxon>Bacillati</taxon>
        <taxon>Bacillota</taxon>
        <taxon>Clostridia</taxon>
        <taxon>Eubacteriales</taxon>
        <taxon>Clostridiaceae</taxon>
        <taxon>Clostridium</taxon>
    </lineage>
</organism>
<dbReference type="Proteomes" id="UP001164733">
    <property type="component" value="Chromosome"/>
</dbReference>
<sequence length="305" mass="35937">MDKSLISVIVLTYKNFEYFKECIDSVLNQKYPKIELIISDDGSDNFDLEFISSYINQKKKYNIINVNIIKYDDNVGTVKNFNNAIKASKGNYIIGLAVDDCFYNNDVISDIVKTFIKTKALIITAYRDVYDEKFLKKIKKLPNKKEVQLLKSNKNLYAVLCKQNFISGACTYYDKEFFSKYGLFDEDYKLLEDYPKYLQCTREKCKIKFLNMTTIKYRLGGISTANNINPILKKDYETAIIKEILPFKKDTGIFINRLKKCEYYRMINKAHTYKIIMIFPEIVVYKILVKLKNKILDKFLRYTLK</sequence>
<evidence type="ECO:0000259" key="1">
    <source>
        <dbReference type="Pfam" id="PF00535"/>
    </source>
</evidence>
<name>A0AA47EHW9_9CLOT</name>
<dbReference type="EC" id="2.4.-.-" evidence="2"/>
<protein>
    <submittedName>
        <fullName evidence="2">Glycosyltransferase</fullName>
        <ecNumber evidence="2">2.4.-.-</ecNumber>
    </submittedName>
</protein>
<feature type="domain" description="Glycosyltransferase 2-like" evidence="1">
    <location>
        <begin position="7"/>
        <end position="181"/>
    </location>
</feature>
<dbReference type="RefSeq" id="WP_216122751.1">
    <property type="nucleotide sequence ID" value="NZ_CP086239.1"/>
</dbReference>
<evidence type="ECO:0000313" key="3">
    <source>
        <dbReference type="Proteomes" id="UP001164733"/>
    </source>
</evidence>
<evidence type="ECO:0000313" key="2">
    <source>
        <dbReference type="EMBL" id="WAG60390.1"/>
    </source>
</evidence>
<keyword evidence="2" id="KW-0808">Transferase</keyword>
<accession>A0AA47EHW9</accession>